<gene>
    <name evidence="2" type="ORF">DAEQUDRAFT_769626</name>
</gene>
<name>A0A165LJM6_9APHY</name>
<feature type="compositionally biased region" description="Basic and acidic residues" evidence="1">
    <location>
        <begin position="31"/>
        <end position="43"/>
    </location>
</feature>
<keyword evidence="3" id="KW-1185">Reference proteome</keyword>
<dbReference type="AlphaFoldDB" id="A0A165LJM6"/>
<dbReference type="EMBL" id="KV429126">
    <property type="protein sequence ID" value="KZT64503.1"/>
    <property type="molecule type" value="Genomic_DNA"/>
</dbReference>
<evidence type="ECO:0000313" key="3">
    <source>
        <dbReference type="Proteomes" id="UP000076727"/>
    </source>
</evidence>
<protein>
    <submittedName>
        <fullName evidence="2">Uncharacterized protein</fullName>
    </submittedName>
</protein>
<organism evidence="2 3">
    <name type="scientific">Daedalea quercina L-15889</name>
    <dbReference type="NCBI Taxonomy" id="1314783"/>
    <lineage>
        <taxon>Eukaryota</taxon>
        <taxon>Fungi</taxon>
        <taxon>Dikarya</taxon>
        <taxon>Basidiomycota</taxon>
        <taxon>Agaricomycotina</taxon>
        <taxon>Agaricomycetes</taxon>
        <taxon>Polyporales</taxon>
        <taxon>Fomitopsis</taxon>
    </lineage>
</organism>
<proteinExistence type="predicted"/>
<feature type="region of interest" description="Disordered" evidence="1">
    <location>
        <begin position="1"/>
        <end position="43"/>
    </location>
</feature>
<accession>A0A165LJM6</accession>
<evidence type="ECO:0000313" key="2">
    <source>
        <dbReference type="EMBL" id="KZT64503.1"/>
    </source>
</evidence>
<reference evidence="2 3" key="1">
    <citation type="journal article" date="2016" name="Mol. Biol. Evol.">
        <title>Comparative Genomics of Early-Diverging Mushroom-Forming Fungi Provides Insights into the Origins of Lignocellulose Decay Capabilities.</title>
        <authorList>
            <person name="Nagy L.G."/>
            <person name="Riley R."/>
            <person name="Tritt A."/>
            <person name="Adam C."/>
            <person name="Daum C."/>
            <person name="Floudas D."/>
            <person name="Sun H."/>
            <person name="Yadav J.S."/>
            <person name="Pangilinan J."/>
            <person name="Larsson K.H."/>
            <person name="Matsuura K."/>
            <person name="Barry K."/>
            <person name="Labutti K."/>
            <person name="Kuo R."/>
            <person name="Ohm R.A."/>
            <person name="Bhattacharya S.S."/>
            <person name="Shirouzu T."/>
            <person name="Yoshinaga Y."/>
            <person name="Martin F.M."/>
            <person name="Grigoriev I.V."/>
            <person name="Hibbett D.S."/>
        </authorList>
    </citation>
    <scope>NUCLEOTIDE SEQUENCE [LARGE SCALE GENOMIC DNA]</scope>
    <source>
        <strain evidence="2 3">L-15889</strain>
    </source>
</reference>
<feature type="compositionally biased region" description="Basic and acidic residues" evidence="1">
    <location>
        <begin position="10"/>
        <end position="22"/>
    </location>
</feature>
<evidence type="ECO:0000256" key="1">
    <source>
        <dbReference type="SAM" id="MobiDB-lite"/>
    </source>
</evidence>
<dbReference type="Proteomes" id="UP000076727">
    <property type="component" value="Unassembled WGS sequence"/>
</dbReference>
<sequence length="64" mass="7262">MVLSLSRMKTPPDPETHEKTKVPGEIPEPQKGNDEKLEEMCDDSRDDAWKRGNLWKIAAVVKVS</sequence>